<keyword evidence="1" id="KW-0378">Hydrolase</keyword>
<evidence type="ECO:0000313" key="6">
    <source>
        <dbReference type="Proteomes" id="UP000763088"/>
    </source>
</evidence>
<sequence length="615" mass="70427">MERTDDGLDSIAVANARRAVESFETKQYRMVEYYGNKALAEKRLYDHNPTLYYQTWQYLISTAFDNGEYKKGIDLITAALDKSAQEEEPELKAYEARFMAQMGMGQIRLARVSEGIKSCDDAYRKFEALIGDNPQWELCYMWYRSTGEAVQHFAICDIKTALEWLPRMEQTYQKAISAPDVPEGMADYCLSKLELTKAEVYMKADNPKEAERHFNAYQQTEIAKSGEDWISPQLYYENARRWDKLLAIYNRWDSMCIANGYPMNTDYQQMLGMKYHAELENGRRDLALKTATRIVDHLGTVDSLNKSDDASQLAVIYETQKKEAKIAEQEASIARQQLVAVLIAFVLVAIFFVVYSLYRRRAARRLAEVKAAKERIESELRIAKEIQQSMVPHVFPERQELDLYASMTPAREVGGDLYDYIMDGDRLYFCVGDVSGKGVPAALFMAQTIRLMRTFAKQRMMPDVIATRLNAELTEGNESGMFVTMFIGLLDLQTGHLDFCNAGHNPPVIGGGDHQGAFLDVKSNAPIGLWPNLEYEGEQMENVKGRVLFVYSDGLNEAENEQKEQLGEQKLIDILRSTDYESSRQVIERMEREVERHRHGAEPNDDLTMMCIHVK</sequence>
<organism evidence="5 6">
    <name type="scientific">Xylanibacter ruminicola</name>
    <name type="common">Prevotella ruminicola</name>
    <dbReference type="NCBI Taxonomy" id="839"/>
    <lineage>
        <taxon>Bacteria</taxon>
        <taxon>Pseudomonadati</taxon>
        <taxon>Bacteroidota</taxon>
        <taxon>Bacteroidia</taxon>
        <taxon>Bacteroidales</taxon>
        <taxon>Prevotellaceae</taxon>
        <taxon>Xylanibacter</taxon>
    </lineage>
</organism>
<dbReference type="InterPro" id="IPR036457">
    <property type="entry name" value="PPM-type-like_dom_sf"/>
</dbReference>
<dbReference type="Gene3D" id="3.60.40.10">
    <property type="entry name" value="PPM-type phosphatase domain"/>
    <property type="match status" value="1"/>
</dbReference>
<dbReference type="GO" id="GO:0016791">
    <property type="term" value="F:phosphatase activity"/>
    <property type="evidence" value="ECO:0007669"/>
    <property type="project" value="TreeGrafter"/>
</dbReference>
<evidence type="ECO:0000256" key="2">
    <source>
        <dbReference type="SAM" id="Coils"/>
    </source>
</evidence>
<keyword evidence="3" id="KW-0812">Transmembrane</keyword>
<keyword evidence="2" id="KW-0175">Coiled coil</keyword>
<feature type="transmembrane region" description="Helical" evidence="3">
    <location>
        <begin position="338"/>
        <end position="358"/>
    </location>
</feature>
<feature type="coiled-coil region" evidence="2">
    <location>
        <begin position="317"/>
        <end position="389"/>
    </location>
</feature>
<dbReference type="Pfam" id="PF07228">
    <property type="entry name" value="SpoIIE"/>
    <property type="match status" value="1"/>
</dbReference>
<dbReference type="InterPro" id="IPR052016">
    <property type="entry name" value="Bact_Sigma-Reg"/>
</dbReference>
<dbReference type="AlphaFoldDB" id="A0A928BU94"/>
<keyword evidence="3" id="KW-1133">Transmembrane helix</keyword>
<keyword evidence="3" id="KW-0472">Membrane</keyword>
<dbReference type="PANTHER" id="PTHR43156">
    <property type="entry name" value="STAGE II SPORULATION PROTEIN E-RELATED"/>
    <property type="match status" value="1"/>
</dbReference>
<gene>
    <name evidence="5" type="ORF">E7102_09755</name>
</gene>
<protein>
    <submittedName>
        <fullName evidence="5">Serine/threonine-protein phosphatase</fullName>
    </submittedName>
</protein>
<feature type="domain" description="PPM-type phosphatase" evidence="4">
    <location>
        <begin position="398"/>
        <end position="614"/>
    </location>
</feature>
<evidence type="ECO:0000256" key="1">
    <source>
        <dbReference type="ARBA" id="ARBA00022801"/>
    </source>
</evidence>
<dbReference type="PANTHER" id="PTHR43156:SF2">
    <property type="entry name" value="STAGE II SPORULATION PROTEIN E"/>
    <property type="match status" value="1"/>
</dbReference>
<proteinExistence type="predicted"/>
<dbReference type="EMBL" id="SUYD01000011">
    <property type="protein sequence ID" value="MBE6266741.1"/>
    <property type="molecule type" value="Genomic_DNA"/>
</dbReference>
<evidence type="ECO:0000259" key="4">
    <source>
        <dbReference type="SMART" id="SM00331"/>
    </source>
</evidence>
<dbReference type="SMART" id="SM00331">
    <property type="entry name" value="PP2C_SIG"/>
    <property type="match status" value="1"/>
</dbReference>
<comment type="caution">
    <text evidence="5">The sequence shown here is derived from an EMBL/GenBank/DDBJ whole genome shotgun (WGS) entry which is preliminary data.</text>
</comment>
<evidence type="ECO:0000256" key="3">
    <source>
        <dbReference type="SAM" id="Phobius"/>
    </source>
</evidence>
<accession>A0A928BU94</accession>
<name>A0A928BU94_XYLRU</name>
<dbReference type="Proteomes" id="UP000763088">
    <property type="component" value="Unassembled WGS sequence"/>
</dbReference>
<reference evidence="5" key="1">
    <citation type="submission" date="2019-04" db="EMBL/GenBank/DDBJ databases">
        <title>Evolution of Biomass-Degrading Anaerobic Consortia Revealed by Metagenomics.</title>
        <authorList>
            <person name="Peng X."/>
        </authorList>
    </citation>
    <scope>NUCLEOTIDE SEQUENCE</scope>
    <source>
        <strain evidence="5">SIG141</strain>
    </source>
</reference>
<dbReference type="InterPro" id="IPR001932">
    <property type="entry name" value="PPM-type_phosphatase-like_dom"/>
</dbReference>
<evidence type="ECO:0000313" key="5">
    <source>
        <dbReference type="EMBL" id="MBE6266741.1"/>
    </source>
</evidence>
<dbReference type="SUPFAM" id="SSF81606">
    <property type="entry name" value="PP2C-like"/>
    <property type="match status" value="1"/>
</dbReference>